<evidence type="ECO:0000259" key="12">
    <source>
        <dbReference type="Pfam" id="PF08351"/>
    </source>
</evidence>
<comment type="caution">
    <text evidence="14">The sequence shown here is derived from an EMBL/GenBank/DDBJ whole genome shotgun (WGS) entry which is preliminary data.</text>
</comment>
<evidence type="ECO:0000256" key="8">
    <source>
        <dbReference type="ARBA" id="ARBA00023315"/>
    </source>
</evidence>
<evidence type="ECO:0000256" key="4">
    <source>
        <dbReference type="ARBA" id="ARBA00022694"/>
    </source>
</evidence>
<dbReference type="InterPro" id="IPR038321">
    <property type="entry name" value="TmcA_C_sf"/>
</dbReference>
<keyword evidence="2 9" id="KW-0820">tRNA-binding</keyword>
<dbReference type="Proteomes" id="UP001597337">
    <property type="component" value="Unassembled WGS sequence"/>
</dbReference>
<dbReference type="CDD" id="cd04301">
    <property type="entry name" value="NAT_SF"/>
    <property type="match status" value="1"/>
</dbReference>
<feature type="binding site" evidence="9">
    <location>
        <position position="543"/>
    </location>
    <ligand>
        <name>acetyl-CoA</name>
        <dbReference type="ChEBI" id="CHEBI:57288"/>
    </ligand>
</feature>
<dbReference type="PANTHER" id="PTHR10925:SF5">
    <property type="entry name" value="RNA CYTIDINE ACETYLTRANSFERASE"/>
    <property type="match status" value="1"/>
</dbReference>
<dbReference type="InterPro" id="IPR000182">
    <property type="entry name" value="GNAT_dom"/>
</dbReference>
<keyword evidence="7 9" id="KW-0694">RNA-binding</keyword>
<protein>
    <recommendedName>
        <fullName evidence="9">tRNA(Met) cytidine acetyltransferase TmcA</fullName>
        <ecNumber evidence="9">2.3.1.193</ecNumber>
    </recommendedName>
</protein>
<feature type="domain" description="TmcA/NAT10 N-terminal" evidence="12">
    <location>
        <begin position="6"/>
        <end position="156"/>
    </location>
</feature>
<dbReference type="InterPro" id="IPR027417">
    <property type="entry name" value="P-loop_NTPase"/>
</dbReference>
<evidence type="ECO:0000256" key="5">
    <source>
        <dbReference type="ARBA" id="ARBA00022741"/>
    </source>
</evidence>
<accession>A0ABW4YCR0</accession>
<sequence>MNERQDPLIQLIDQARSANQRRTLLLSGSAEWTADRARELVDKLAGAQSVWLSDRPIAPHARPMRSALALLGQDLDLLVFDAHSGFDPDGFGAATGAIRGGGLLILLAPPLDLWADLPDPQAERIAVWPHGAESVGGRFLARLVRTLQDAEGILHLRESDTEPARWTSIEACTQPEPPGNRSRDSQPCTADQSHAVEAILKTARGRARRPLVMTAHRGRGKSAALGIAAGRLLCETGLRILLTAPKRASVDSVLAHLDTLLTEAERPDARERILFLSPDAIVEERPEADLLLIDEAAAIPTPLLDALLAHYRRIVFSTTVHGYEGTGRGFEIRFRATLDRLTPDWRAIELSTPIRWAPEDPLEALTLRALLLDATPAPDDRLASASPGSCRFERLDRDALAKDERTLGELFGLLVLAHYQTRPMDLRMLLDGPNVRVLVLRHNGHVAATLLAAEEGGFEDASLREAIFMGHRRPRGHLLPQTLSAHAGLMEAPRLRYLRVIRIAVHPMAARRGLGRMLLHLVLRQAASENLDLVGASFGATPELVRFWHHCGHATLQIGTSRNAASGEHAVVVAGAASDRGNRLIRRAQGRLAARLPVLLAGPLRRLTPSIAAALIRTLDPPPHLAPTDLEPDNHDELRGFVAGHRTLEASLPLLHQLTQQRLAPALQHGIVTTEEAAILVAVCLQLRPPRDLTRCLDASGREEILTRLRRAVGHLMAGSA</sequence>
<evidence type="ECO:0000313" key="15">
    <source>
        <dbReference type="Proteomes" id="UP001597337"/>
    </source>
</evidence>
<dbReference type="RefSeq" id="WP_386028254.1">
    <property type="nucleotide sequence ID" value="NZ_JBHUHX010000051.1"/>
</dbReference>
<keyword evidence="4 9" id="KW-0819">tRNA processing</keyword>
<dbReference type="Pfam" id="PF13718">
    <property type="entry name" value="GNAT_acetyltr_2"/>
    <property type="match status" value="1"/>
</dbReference>
<dbReference type="InterPro" id="IPR013562">
    <property type="entry name" value="TmcA/NAT10_N"/>
</dbReference>
<dbReference type="SUPFAM" id="SSF55729">
    <property type="entry name" value="Acyl-CoA N-acyltransferases (Nat)"/>
    <property type="match status" value="1"/>
</dbReference>
<evidence type="ECO:0000313" key="14">
    <source>
        <dbReference type="EMBL" id="MFD2113419.1"/>
    </source>
</evidence>
<feature type="binding site" evidence="9">
    <location>
        <position position="192"/>
    </location>
    <ligand>
        <name>ATP</name>
        <dbReference type="ChEBI" id="CHEBI:30616"/>
    </ligand>
</feature>
<comment type="caution">
    <text evidence="9">Lacks conserved residue(s) required for the propagation of feature annotation.</text>
</comment>
<comment type="subcellular location">
    <subcellularLocation>
        <location evidence="9">Cytoplasm</location>
    </subcellularLocation>
</comment>
<dbReference type="Pfam" id="PF05127">
    <property type="entry name" value="NAT10_TcmA_helicase"/>
    <property type="match status" value="1"/>
</dbReference>
<dbReference type="EC" id="2.3.1.193" evidence="9"/>
<dbReference type="InterPro" id="IPR032672">
    <property type="entry name" value="TmcA/NAT10/Kre33"/>
</dbReference>
<keyword evidence="8 9" id="KW-0012">Acyltransferase</keyword>
<dbReference type="HAMAP" id="MF_01886">
    <property type="entry name" value="tRNA_acetyltr_TmcA"/>
    <property type="match status" value="1"/>
</dbReference>
<name>A0ABW4YCR0_9GAMM</name>
<dbReference type="Gene3D" id="3.40.50.300">
    <property type="entry name" value="P-loop containing nucleotide triphosphate hydrolases"/>
    <property type="match status" value="1"/>
</dbReference>
<dbReference type="PANTHER" id="PTHR10925">
    <property type="entry name" value="N-ACETYLTRANSFERASE 10"/>
    <property type="match status" value="1"/>
</dbReference>
<feature type="binding site" evidence="9">
    <location>
        <position position="355"/>
    </location>
    <ligand>
        <name>ATP</name>
        <dbReference type="ChEBI" id="CHEBI:30616"/>
    </ligand>
</feature>
<feature type="binding site" evidence="9">
    <location>
        <begin position="503"/>
        <end position="505"/>
    </location>
    <ligand>
        <name>acetyl-CoA</name>
        <dbReference type="ChEBI" id="CHEBI:57288"/>
    </ligand>
</feature>
<evidence type="ECO:0000259" key="13">
    <source>
        <dbReference type="Pfam" id="PF13718"/>
    </source>
</evidence>
<comment type="catalytic activity">
    <reaction evidence="9">
        <text>cytidine(34) in elongator tRNA(Met) + acetyl-CoA + ATP + H2O = N(4)-acetylcytidine(34) in elongator tRNA(Met) + ADP + phosphate + CoA + H(+)</text>
        <dbReference type="Rhea" id="RHEA:43788"/>
        <dbReference type="Rhea" id="RHEA-COMP:10693"/>
        <dbReference type="Rhea" id="RHEA-COMP:10694"/>
        <dbReference type="ChEBI" id="CHEBI:15377"/>
        <dbReference type="ChEBI" id="CHEBI:15378"/>
        <dbReference type="ChEBI" id="CHEBI:30616"/>
        <dbReference type="ChEBI" id="CHEBI:43474"/>
        <dbReference type="ChEBI" id="CHEBI:57287"/>
        <dbReference type="ChEBI" id="CHEBI:57288"/>
        <dbReference type="ChEBI" id="CHEBI:74900"/>
        <dbReference type="ChEBI" id="CHEBI:82748"/>
        <dbReference type="ChEBI" id="CHEBI:456216"/>
        <dbReference type="EC" id="2.3.1.193"/>
    </reaction>
</comment>
<comment type="function">
    <text evidence="9">Catalyzes the formation of N(4)-acetylcytidine (ac(4)C) at the wobble position of tRNA(Met), by using acetyl-CoA as an acetyl donor and ATP (or GTP).</text>
</comment>
<dbReference type="Gene3D" id="1.20.120.890">
    <property type="entry name" value="tRNA(Met) cytidine acetyltransferase, tail domain"/>
    <property type="match status" value="1"/>
</dbReference>
<keyword evidence="3 9" id="KW-0808">Transferase</keyword>
<gene>
    <name evidence="9" type="primary">tmcA</name>
    <name evidence="14" type="ORF">ACFSJC_16340</name>
</gene>
<dbReference type="Gene3D" id="3.40.50.11040">
    <property type="match status" value="1"/>
</dbReference>
<keyword evidence="5 9" id="KW-0547">Nucleotide-binding</keyword>
<keyword evidence="1 9" id="KW-0963">Cytoplasm</keyword>
<keyword evidence="15" id="KW-1185">Reference proteome</keyword>
<comment type="similarity">
    <text evidence="9">Belongs to the TmcA family.</text>
</comment>
<dbReference type="Pfam" id="PF08351">
    <property type="entry name" value="TmcA_N"/>
    <property type="match status" value="1"/>
</dbReference>
<evidence type="ECO:0000256" key="2">
    <source>
        <dbReference type="ARBA" id="ARBA00022555"/>
    </source>
</evidence>
<dbReference type="SUPFAM" id="SSF52540">
    <property type="entry name" value="P-loop containing nucleoside triphosphate hydrolases"/>
    <property type="match status" value="1"/>
</dbReference>
<keyword evidence="6 9" id="KW-0067">ATP-binding</keyword>
<proteinExistence type="inferred from homology"/>
<evidence type="ECO:0000256" key="9">
    <source>
        <dbReference type="HAMAP-Rule" id="MF_01886"/>
    </source>
</evidence>
<dbReference type="InterPro" id="IPR007807">
    <property type="entry name" value="TcmA/NAT10_helicase"/>
</dbReference>
<evidence type="ECO:0000256" key="1">
    <source>
        <dbReference type="ARBA" id="ARBA00022490"/>
    </source>
</evidence>
<dbReference type="Gene3D" id="3.40.630.30">
    <property type="match status" value="1"/>
</dbReference>
<reference evidence="15" key="1">
    <citation type="journal article" date="2019" name="Int. J. Syst. Evol. Microbiol.">
        <title>The Global Catalogue of Microorganisms (GCM) 10K type strain sequencing project: providing services to taxonomists for standard genome sequencing and annotation.</title>
        <authorList>
            <consortium name="The Broad Institute Genomics Platform"/>
            <consortium name="The Broad Institute Genome Sequencing Center for Infectious Disease"/>
            <person name="Wu L."/>
            <person name="Ma J."/>
        </authorList>
    </citation>
    <scope>NUCLEOTIDE SEQUENCE [LARGE SCALE GENOMIC DNA]</scope>
    <source>
        <strain evidence="15">KACC 12597</strain>
    </source>
</reference>
<dbReference type="InterPro" id="IPR016181">
    <property type="entry name" value="Acyl_CoA_acyltransferase"/>
</dbReference>
<feature type="domain" description="N-acetyltransferase" evidence="13">
    <location>
        <begin position="410"/>
        <end position="522"/>
    </location>
</feature>
<evidence type="ECO:0000256" key="7">
    <source>
        <dbReference type="ARBA" id="ARBA00022884"/>
    </source>
</evidence>
<evidence type="ECO:0000256" key="10">
    <source>
        <dbReference type="SAM" id="MobiDB-lite"/>
    </source>
</evidence>
<feature type="region of interest" description="Disordered" evidence="10">
    <location>
        <begin position="171"/>
        <end position="191"/>
    </location>
</feature>
<organism evidence="14 15">
    <name type="scientific">Thiorhodococcus fuscus</name>
    <dbReference type="NCBI Taxonomy" id="527200"/>
    <lineage>
        <taxon>Bacteria</taxon>
        <taxon>Pseudomonadati</taxon>
        <taxon>Pseudomonadota</taxon>
        <taxon>Gammaproteobacteria</taxon>
        <taxon>Chromatiales</taxon>
        <taxon>Chromatiaceae</taxon>
        <taxon>Thiorhodococcus</taxon>
    </lineage>
</organism>
<dbReference type="EMBL" id="JBHUHX010000051">
    <property type="protein sequence ID" value="MFD2113419.1"/>
    <property type="molecule type" value="Genomic_DNA"/>
</dbReference>
<evidence type="ECO:0000256" key="3">
    <source>
        <dbReference type="ARBA" id="ARBA00022679"/>
    </source>
</evidence>
<evidence type="ECO:0000259" key="11">
    <source>
        <dbReference type="Pfam" id="PF05127"/>
    </source>
</evidence>
<dbReference type="InterPro" id="IPR024914">
    <property type="entry name" value="tRNA_acetyltr_TmcA"/>
</dbReference>
<feature type="domain" description="TcmA/NAT10 helicase" evidence="11">
    <location>
        <begin position="212"/>
        <end position="373"/>
    </location>
</feature>
<evidence type="ECO:0000256" key="6">
    <source>
        <dbReference type="ARBA" id="ARBA00022840"/>
    </source>
</evidence>